<dbReference type="InterPro" id="IPR039753">
    <property type="entry name" value="RG7MT1"/>
</dbReference>
<dbReference type="PANTHER" id="PTHR12189">
    <property type="entry name" value="MRNA GUANINE-7- METHYLTRANSFERASE"/>
    <property type="match status" value="1"/>
</dbReference>
<evidence type="ECO:0000259" key="8">
    <source>
        <dbReference type="PROSITE" id="PS51562"/>
    </source>
</evidence>
<evidence type="ECO:0000256" key="7">
    <source>
        <dbReference type="ARBA" id="ARBA00044712"/>
    </source>
</evidence>
<evidence type="ECO:0000256" key="6">
    <source>
        <dbReference type="ARBA" id="ARBA00023042"/>
    </source>
</evidence>
<dbReference type="Pfam" id="PF03291">
    <property type="entry name" value="mRNA_G-N7_MeTrfase"/>
    <property type="match status" value="1"/>
</dbReference>
<evidence type="ECO:0000256" key="4">
    <source>
        <dbReference type="ARBA" id="ARBA00022691"/>
    </source>
</evidence>
<dbReference type="PROSITE" id="PS51562">
    <property type="entry name" value="RNA_CAP0_MT"/>
    <property type="match status" value="1"/>
</dbReference>
<organism evidence="9">
    <name type="scientific">Trypanosoma congolense (strain IL3000)</name>
    <dbReference type="NCBI Taxonomy" id="1068625"/>
    <lineage>
        <taxon>Eukaryota</taxon>
        <taxon>Discoba</taxon>
        <taxon>Euglenozoa</taxon>
        <taxon>Kinetoplastea</taxon>
        <taxon>Metakinetoplastina</taxon>
        <taxon>Trypanosomatida</taxon>
        <taxon>Trypanosomatidae</taxon>
        <taxon>Trypanosoma</taxon>
        <taxon>Nannomonas</taxon>
    </lineage>
</organism>
<evidence type="ECO:0000256" key="3">
    <source>
        <dbReference type="ARBA" id="ARBA00022679"/>
    </source>
</evidence>
<comment type="catalytic activity">
    <reaction evidence="7">
        <text>a 5'-end (5'-triphosphoguanosine)-ribonucleoside in mRNA + S-adenosyl-L-methionine = a 5'-end (N(7)-methyl 5'-triphosphoguanosine)-ribonucleoside in mRNA + S-adenosyl-L-homocysteine</text>
        <dbReference type="Rhea" id="RHEA:67008"/>
        <dbReference type="Rhea" id="RHEA-COMP:17166"/>
        <dbReference type="Rhea" id="RHEA-COMP:17167"/>
        <dbReference type="ChEBI" id="CHEBI:57856"/>
        <dbReference type="ChEBI" id="CHEBI:59789"/>
        <dbReference type="ChEBI" id="CHEBI:156461"/>
        <dbReference type="ChEBI" id="CHEBI:167617"/>
        <dbReference type="EC" id="2.1.1.56"/>
    </reaction>
</comment>
<dbReference type="GO" id="GO:0004482">
    <property type="term" value="F:mRNA 5'-cap (guanine-N7-)-methyltransferase activity"/>
    <property type="evidence" value="ECO:0007669"/>
    <property type="project" value="UniProtKB-EC"/>
</dbReference>
<dbReference type="PANTHER" id="PTHR12189:SF4">
    <property type="entry name" value="MRNA (GUANINE-N(7))-METHYLTRANSFERASE"/>
    <property type="match status" value="1"/>
</dbReference>
<protein>
    <recommendedName>
        <fullName evidence="1">mRNA (guanine-N(7))-methyltransferase</fullName>
        <ecNumber evidence="1">2.1.1.56</ecNumber>
    </recommendedName>
</protein>
<dbReference type="InterPro" id="IPR029063">
    <property type="entry name" value="SAM-dependent_MTases_sf"/>
</dbReference>
<dbReference type="Gene3D" id="3.40.50.150">
    <property type="entry name" value="Vaccinia Virus protein VP39"/>
    <property type="match status" value="1"/>
</dbReference>
<evidence type="ECO:0000256" key="1">
    <source>
        <dbReference type="ARBA" id="ARBA00011926"/>
    </source>
</evidence>
<keyword evidence="3" id="KW-0808">Transferase</keyword>
<reference evidence="9" key="1">
    <citation type="journal article" date="2012" name="Proc. Natl. Acad. Sci. U.S.A.">
        <title>Antigenic diversity is generated by distinct evolutionary mechanisms in African trypanosome species.</title>
        <authorList>
            <person name="Jackson A.P."/>
            <person name="Berry A."/>
            <person name="Aslett M."/>
            <person name="Allison H.C."/>
            <person name="Burton P."/>
            <person name="Vavrova-Anderson J."/>
            <person name="Brown R."/>
            <person name="Browne H."/>
            <person name="Corton N."/>
            <person name="Hauser H."/>
            <person name="Gamble J."/>
            <person name="Gilderthorp R."/>
            <person name="Marcello L."/>
            <person name="McQuillan J."/>
            <person name="Otto T.D."/>
            <person name="Quail M.A."/>
            <person name="Sanders M.J."/>
            <person name="van Tonder A."/>
            <person name="Ginger M.L."/>
            <person name="Field M.C."/>
            <person name="Barry J.D."/>
            <person name="Hertz-Fowler C."/>
            <person name="Berriman M."/>
        </authorList>
    </citation>
    <scope>NUCLEOTIDE SEQUENCE</scope>
    <source>
        <strain evidence="9">IL3000</strain>
    </source>
</reference>
<dbReference type="EC" id="2.1.1.56" evidence="1"/>
<dbReference type="AlphaFoldDB" id="G0V0X5"/>
<keyword evidence="6" id="KW-0507">mRNA processing</keyword>
<evidence type="ECO:0000256" key="2">
    <source>
        <dbReference type="ARBA" id="ARBA00022603"/>
    </source>
</evidence>
<feature type="domain" description="MRNA cap 0 methyltransferase" evidence="8">
    <location>
        <begin position="790"/>
        <end position="1040"/>
    </location>
</feature>
<keyword evidence="5" id="KW-0694">RNA-binding</keyword>
<dbReference type="InterPro" id="IPR004971">
    <property type="entry name" value="mRNA_G-N7_MeTrfase_dom"/>
</dbReference>
<dbReference type="VEuPathDB" id="TriTrypDB:TcIL3000.11.7270"/>
<name>G0V0X5_TRYCI</name>
<dbReference type="EMBL" id="HE575324">
    <property type="protein sequence ID" value="CCC95296.1"/>
    <property type="molecule type" value="Genomic_DNA"/>
</dbReference>
<dbReference type="SUPFAM" id="SSF53335">
    <property type="entry name" value="S-adenosyl-L-methionine-dependent methyltransferases"/>
    <property type="match status" value="1"/>
</dbReference>
<evidence type="ECO:0000313" key="9">
    <source>
        <dbReference type="EMBL" id="CCC95296.1"/>
    </source>
</evidence>
<dbReference type="Gene3D" id="3.30.470.30">
    <property type="entry name" value="DNA ligase/mRNA capping enzyme"/>
    <property type="match status" value="1"/>
</dbReference>
<sequence>MLNANAKCFVPQFSGESSVPHSFTFYRYFLMLPTSKECSITEEQTDMGGILNLLTKRLLCSYSHGGIGEEALQHFITTFFSSVRNVTYTSGMDNPTGIILSRCILSLSGVVSNITDINTAPGFLIRVDVPKGHDPEFSLQLKAAWDDFFWGVRDEPGVITLGYVYSSCGTSAKRRYGGTYRHYFFVSCKMTEQGPGKLSRKELYELPFRPLYVAQIDAVVPFTCGTRSPVVVVISVGDGSKKRLLSDGKPDQTACLQFFPYDVSSTLASLHEYEALFLTLLREQIGGWQKTVVVHVDIMIDYSRRTGLLPVFLWDLIGFVGELCDNTGTNIIGVCYSDDVYEEMYGFSKQKKEYPSCYLNATLKHVLESPGSFDVSTCPYGGVPQYIRRPISSSKYEYAHKQAEKWLPYFSAPIVLNRITFTASANDFARCKYYVRNRVVGETVLLVTDDEGSVFCLDIRTGSLSLLPKCIGCFTCPVKNSVFSAVVTSSYRGYMECIVVVEDILCFEGNEMTEIQFPERWFYVEKFVLNSCVSHPHTSPDNITIVRTTYAPSAQAGYLLTNPPLSHPTMGLVFVPCHFGYERGRTSVYSWIPAYSITAVFSVGDVFGTPSSDNCATRISLCAVDDHGNPVLYNNEYVDCISDSALGIKKGSIVECVLRRSKDGSHWWELLRCDLGNEKKRSTYTDVENLVHVPVLSYEEMIWLLDASKFKCARCQSVSDAGRKDPRSQIYWCKGCWMETNHGDCLYCGRTFVVGKIDCYSQNFYCDPCWTTFSTINSGAEAGHVGLLPSNSSLPIQALVWCASLLIDTIASKMPTDDVLDMCSEGLITPKWIKNKTTRYVGFNIKASVVDETKKCMESLRQEMPSASFYDVICADVLAPDFWSHVLMKVHPRQFHVITAFSGLHHAFETESKAKVMIENVAKALVPGGVFIAFFLDVYSVFAKDLGCTDVFAIEWGTDFVPRIGQHVLLSMYGGPFKKLNVIPVDFLVAVGQVHGLNIINEACSSFKALLDDDKNFTKLISNSEKEYLSIMRAVAFRKEGGQRVCAPPSATDNANREH</sequence>
<keyword evidence="4" id="KW-0949">S-adenosyl-L-methionine</keyword>
<dbReference type="GO" id="GO:0003723">
    <property type="term" value="F:RNA binding"/>
    <property type="evidence" value="ECO:0007669"/>
    <property type="project" value="UniProtKB-KW"/>
</dbReference>
<keyword evidence="2" id="KW-0489">Methyltransferase</keyword>
<evidence type="ECO:0000256" key="5">
    <source>
        <dbReference type="ARBA" id="ARBA00022884"/>
    </source>
</evidence>
<accession>G0V0X5</accession>
<dbReference type="CDD" id="cd02440">
    <property type="entry name" value="AdoMet_MTases"/>
    <property type="match status" value="1"/>
</dbReference>
<keyword evidence="6" id="KW-0506">mRNA capping</keyword>
<proteinExistence type="predicted"/>
<gene>
    <name evidence="9" type="ORF">TCIL3000_11_7270</name>
</gene>
<dbReference type="GO" id="GO:0005634">
    <property type="term" value="C:nucleus"/>
    <property type="evidence" value="ECO:0007669"/>
    <property type="project" value="TreeGrafter"/>
</dbReference>